<organism evidence="2">
    <name type="scientific">Nasonia vitripennis</name>
    <name type="common">Parasitic wasp</name>
    <dbReference type="NCBI Taxonomy" id="7425"/>
    <lineage>
        <taxon>Eukaryota</taxon>
        <taxon>Metazoa</taxon>
        <taxon>Ecdysozoa</taxon>
        <taxon>Arthropoda</taxon>
        <taxon>Hexapoda</taxon>
        <taxon>Insecta</taxon>
        <taxon>Pterygota</taxon>
        <taxon>Neoptera</taxon>
        <taxon>Endopterygota</taxon>
        <taxon>Hymenoptera</taxon>
        <taxon>Apocrita</taxon>
        <taxon>Proctotrupomorpha</taxon>
        <taxon>Chalcidoidea</taxon>
        <taxon>Pteromalidae</taxon>
        <taxon>Pteromalinae</taxon>
        <taxon>Nasonia</taxon>
    </lineage>
</organism>
<name>G8B1M9_NASVI</name>
<sequence>MNAAIIILAFCLAGALARGIIDKNESGVEVNDACLLEYGINPDQVYNDGSDGSEAVTALTDEQIYCVAACIYKDYGIMRPNGTIDTEKADSYFGEDDSRERDIFFAVYNACSEGRVGCKLVQCMFSELKNHWGSSTSDSKKELKPLFNRPDFIRAN</sequence>
<keyword evidence="4" id="KW-1185">Reference proteome</keyword>
<gene>
    <name evidence="2" type="primary">OBP24</name>
    <name evidence="3" type="synonym">100677898</name>
</gene>
<evidence type="ECO:0000313" key="3">
    <source>
        <dbReference type="EnsemblMetazoa" id="XP_003428207"/>
    </source>
</evidence>
<protein>
    <submittedName>
        <fullName evidence="2">Putative odorant binding protein 24</fullName>
    </submittedName>
</protein>
<evidence type="ECO:0000313" key="2">
    <source>
        <dbReference type="EMBL" id="CCD17793.1"/>
    </source>
</evidence>
<dbReference type="HOGENOM" id="CLU_1688805_0_0_1"/>
<accession>G8B1M9</accession>
<evidence type="ECO:0000313" key="4">
    <source>
        <dbReference type="Proteomes" id="UP000002358"/>
    </source>
</evidence>
<dbReference type="Gene3D" id="1.10.238.20">
    <property type="entry name" value="Pheromone/general odorant binding protein domain"/>
    <property type="match status" value="1"/>
</dbReference>
<proteinExistence type="predicted"/>
<dbReference type="Pfam" id="PF01395">
    <property type="entry name" value="PBP_GOBP"/>
    <property type="match status" value="1"/>
</dbReference>
<dbReference type="GeneID" id="100677898"/>
<dbReference type="CDD" id="cd23992">
    <property type="entry name" value="PBP_GOBP"/>
    <property type="match status" value="1"/>
</dbReference>
<dbReference type="OrthoDB" id="7695558at2759"/>
<reference evidence="2" key="2">
    <citation type="submission" date="2011-11" db="EMBL/GenBank/DDBJ databases">
        <title>Unique features of odorant binding proteins revealed by genome annotation and comparative analyses of the parasitoid wasp Nasonia vitripennis.</title>
        <authorList>
            <person name="Zhou J.J."/>
            <person name="Vieira F.G."/>
            <person name="Foret S."/>
            <person name="He X.L."/>
            <person name="Rozas J."/>
            <person name="Field L.M."/>
        </authorList>
    </citation>
    <scope>NUCLEOTIDE SEQUENCE</scope>
    <source>
        <strain evidence="2">AsmCX</strain>
    </source>
</reference>
<dbReference type="AlphaFoldDB" id="G8B1M9"/>
<dbReference type="InterPro" id="IPR036728">
    <property type="entry name" value="PBP_GOBP_sf"/>
</dbReference>
<feature type="signal peptide" evidence="1">
    <location>
        <begin position="1"/>
        <end position="17"/>
    </location>
</feature>
<dbReference type="SUPFAM" id="SSF47565">
    <property type="entry name" value="Insect pheromone/odorant-binding proteins"/>
    <property type="match status" value="1"/>
</dbReference>
<dbReference type="InParanoid" id="G8B1M9"/>
<reference evidence="3" key="3">
    <citation type="submission" date="2021-01" db="UniProtKB">
        <authorList>
            <consortium name="EnsemblMetazoa"/>
        </authorList>
    </citation>
    <scope>IDENTIFICATION</scope>
</reference>
<evidence type="ECO:0000256" key="1">
    <source>
        <dbReference type="SAM" id="SignalP"/>
    </source>
</evidence>
<dbReference type="InterPro" id="IPR006170">
    <property type="entry name" value="PBP/GOBP"/>
</dbReference>
<dbReference type="Proteomes" id="UP000002358">
    <property type="component" value="Chromosome 4"/>
</dbReference>
<dbReference type="SMR" id="G8B1M9"/>
<keyword evidence="1" id="KW-0732">Signal</keyword>
<reference evidence="2" key="1">
    <citation type="submission" date="2011-08" db="EMBL/GenBank/DDBJ databases">
        <authorList>
            <person name="Zhou J."/>
        </authorList>
    </citation>
    <scope>NUCLEOTIDE SEQUENCE</scope>
    <source>
        <strain evidence="2">AsmCX</strain>
    </source>
</reference>
<dbReference type="GO" id="GO:0005549">
    <property type="term" value="F:odorant binding"/>
    <property type="evidence" value="ECO:0007669"/>
    <property type="project" value="InterPro"/>
</dbReference>
<feature type="chain" id="PRO_5014574422" evidence="1">
    <location>
        <begin position="18"/>
        <end position="156"/>
    </location>
</feature>
<dbReference type="EMBL" id="HE578209">
    <property type="protein sequence ID" value="CCD17793.1"/>
    <property type="molecule type" value="Genomic_DNA"/>
</dbReference>
<dbReference type="KEGG" id="nvi:100677898"/>
<dbReference type="EnsemblMetazoa" id="XM_003428159">
    <property type="protein sequence ID" value="XP_003428207"/>
    <property type="gene ID" value="LOC100677898"/>
</dbReference>